<accession>A0A101I1E1</accession>
<evidence type="ECO:0000313" key="1">
    <source>
        <dbReference type="EMBL" id="KUK86855.1"/>
    </source>
</evidence>
<sequence>MSKKDLLKIFVIFLIISCAKSGKVEDVNCSMIGINGPSKVSVGEVIVFNIVGFDENSNILKNSSNIKGVEWEVEGENIFILEKKEKNLLKIKCVKKGTFCIKAKYKNHQTYLSVTVE</sequence>
<reference evidence="2" key="1">
    <citation type="journal article" date="2015" name="MBio">
        <title>Genome-Resolved Metagenomic Analysis Reveals Roles for Candidate Phyla and Other Microbial Community Members in Biogeochemical Transformations in Oil Reservoirs.</title>
        <authorList>
            <person name="Hu P."/>
            <person name="Tom L."/>
            <person name="Singh A."/>
            <person name="Thomas B.C."/>
            <person name="Baker B.J."/>
            <person name="Piceno Y.M."/>
            <person name="Andersen G.L."/>
            <person name="Banfield J.F."/>
        </authorList>
    </citation>
    <scope>NUCLEOTIDE SEQUENCE [LARGE SCALE GENOMIC DNA]</scope>
</reference>
<organism evidence="1 2">
    <name type="scientific">candidate division TA06 bacterium 34_109</name>
    <dbReference type="NCBI Taxonomy" id="1635277"/>
    <lineage>
        <taxon>Bacteria</taxon>
        <taxon>Bacteria division TA06</taxon>
    </lineage>
</organism>
<name>A0A101I1E1_UNCT6</name>
<proteinExistence type="predicted"/>
<protein>
    <submittedName>
        <fullName evidence="1">Uncharacterized protein</fullName>
    </submittedName>
</protein>
<dbReference type="EMBL" id="LGGX01000011">
    <property type="protein sequence ID" value="KUK86855.1"/>
    <property type="molecule type" value="Genomic_DNA"/>
</dbReference>
<evidence type="ECO:0000313" key="2">
    <source>
        <dbReference type="Proteomes" id="UP000053467"/>
    </source>
</evidence>
<dbReference type="Proteomes" id="UP000053467">
    <property type="component" value="Unassembled WGS sequence"/>
</dbReference>
<dbReference type="AlphaFoldDB" id="A0A101I1E1"/>
<comment type="caution">
    <text evidence="1">The sequence shown here is derived from an EMBL/GenBank/DDBJ whole genome shotgun (WGS) entry which is preliminary data.</text>
</comment>
<gene>
    <name evidence="1" type="ORF">XE03_1218</name>
</gene>